<feature type="region of interest" description="Disordered" evidence="6">
    <location>
        <begin position="282"/>
        <end position="306"/>
    </location>
</feature>
<evidence type="ECO:0000256" key="6">
    <source>
        <dbReference type="SAM" id="MobiDB-lite"/>
    </source>
</evidence>
<evidence type="ECO:0000256" key="4">
    <source>
        <dbReference type="ARBA" id="ARBA00023054"/>
    </source>
</evidence>
<feature type="domain" description="Exocyst complex component Sec3 coiled-coil" evidence="7">
    <location>
        <begin position="31"/>
        <end position="159"/>
    </location>
</feature>
<feature type="compositionally biased region" description="Polar residues" evidence="6">
    <location>
        <begin position="297"/>
        <end position="306"/>
    </location>
</feature>
<evidence type="ECO:0000256" key="1">
    <source>
        <dbReference type="ARBA" id="ARBA00006518"/>
    </source>
</evidence>
<comment type="similarity">
    <text evidence="1">Belongs to the SEC3 family.</text>
</comment>
<dbReference type="OrthoDB" id="27109at2759"/>
<dbReference type="PANTHER" id="PTHR16092:SF14">
    <property type="entry name" value="EXOCYST COMPLEX COMPONENT 1 ISOFORM X1"/>
    <property type="match status" value="1"/>
</dbReference>
<feature type="domain" description="Exocyst complex component Sec3 C-terminal" evidence="8">
    <location>
        <begin position="366"/>
        <end position="665"/>
    </location>
</feature>
<dbReference type="PANTHER" id="PTHR16092">
    <property type="entry name" value="SEC3/SYNTAXIN-RELATED"/>
    <property type="match status" value="1"/>
</dbReference>
<dbReference type="AlphaFoldDB" id="A0A7R9A4T0"/>
<keyword evidence="10" id="KW-1185">Reference proteome</keyword>
<name>A0A7R9A4T0_9CRUS</name>
<dbReference type="InterPro" id="IPR048628">
    <property type="entry name" value="Sec3_C"/>
</dbReference>
<dbReference type="GO" id="GO:0006887">
    <property type="term" value="P:exocytosis"/>
    <property type="evidence" value="ECO:0007669"/>
    <property type="project" value="UniProtKB-KW"/>
</dbReference>
<dbReference type="GO" id="GO:0005546">
    <property type="term" value="F:phosphatidylinositol-4,5-bisphosphate binding"/>
    <property type="evidence" value="ECO:0007669"/>
    <property type="project" value="TreeGrafter"/>
</dbReference>
<dbReference type="GO" id="GO:0000145">
    <property type="term" value="C:exocyst"/>
    <property type="evidence" value="ECO:0007669"/>
    <property type="project" value="InterPro"/>
</dbReference>
<evidence type="ECO:0000256" key="2">
    <source>
        <dbReference type="ARBA" id="ARBA00022448"/>
    </source>
</evidence>
<evidence type="ECO:0000259" key="7">
    <source>
        <dbReference type="Pfam" id="PF09763"/>
    </source>
</evidence>
<feature type="coiled-coil region" evidence="5">
    <location>
        <begin position="60"/>
        <end position="118"/>
    </location>
</feature>
<feature type="compositionally biased region" description="Basic and acidic residues" evidence="6">
    <location>
        <begin position="282"/>
        <end position="292"/>
    </location>
</feature>
<keyword evidence="4 5" id="KW-0175">Coiled coil</keyword>
<keyword evidence="2" id="KW-0813">Transport</keyword>
<dbReference type="EMBL" id="CAJPEV010001083">
    <property type="protein sequence ID" value="CAG0890604.1"/>
    <property type="molecule type" value="Genomic_DNA"/>
</dbReference>
<evidence type="ECO:0008006" key="11">
    <source>
        <dbReference type="Google" id="ProtNLM"/>
    </source>
</evidence>
<keyword evidence="3" id="KW-0268">Exocytosis</keyword>
<evidence type="ECO:0000256" key="3">
    <source>
        <dbReference type="ARBA" id="ARBA00022483"/>
    </source>
</evidence>
<dbReference type="Proteomes" id="UP000677054">
    <property type="component" value="Unassembled WGS sequence"/>
</dbReference>
<dbReference type="Pfam" id="PF09763">
    <property type="entry name" value="Sec3_CC"/>
    <property type="match status" value="1"/>
</dbReference>
<dbReference type="GO" id="GO:0006893">
    <property type="term" value="P:Golgi to plasma membrane transport"/>
    <property type="evidence" value="ECO:0007669"/>
    <property type="project" value="TreeGrafter"/>
</dbReference>
<accession>A0A7R9A4T0</accession>
<sequence>MSGSQNDYLSEAEEQQLKAMMLQCKGAAFDAETLIEKLTTDISSLDGANIHTLVGSEKQVHEVLAQLQDALDEIEIVEKRLTAYEDKLSGVREMVVDLEEKNRMLQTKNTNKKALLDELSSFLSQQDLKEEYVNALNAADFSNVSLLIKASDDLQRALNPNVSSCLTKMSAYQEQKKKHERLKVKFSQKLQMHLKNMFTHLSSVAAGGEGVTVQPVEELSLAGHSAIHRLLRPFTPLVRWMRDLDPAGYSNLLQAYCTAASRLYSRDIQQFFQDAHRIMEKKGEGDKSDEGSWLKALSSSPKSSNVAPLLGADREQFLHATATSTWDAQRRVFEGLVERLLGQLEPVCLAEQDFCLRFFHMEERSKKQKELSLEMRKMMSALFVNLEPEFLAFMSHYEKVDSHYCMILLVRLSKHVLRAEDTGSFLAVTFGSALIQAKRSFDKMMSLHITSLHDYKSNRSRKAGILPFILNFEDFAKAAERIFEGSHRRTDLEKWYSRICAVIFETVERIAKEHGKTPSQVIRMENYHHLFSVLSELKITALEKERKETKSHYKAALDDYVNTYFGHPLEKLHVFFEGVQTKVAEGVKESEIGYQLAFSKQELRRLIKEYPKKEVQKGLQHLYQKVERHLSEDESLLQVVWRAMQEEFIKQYKGMDELIQRCYPGAQISLEFNIDDILEIFSEIAQLH</sequence>
<evidence type="ECO:0000256" key="5">
    <source>
        <dbReference type="SAM" id="Coils"/>
    </source>
</evidence>
<evidence type="ECO:0000313" key="10">
    <source>
        <dbReference type="Proteomes" id="UP000677054"/>
    </source>
</evidence>
<gene>
    <name evidence="9" type="ORF">DSTB1V02_LOCUS6115</name>
</gene>
<protein>
    <recommendedName>
        <fullName evidence="11">Exocyst complex component 1</fullName>
    </recommendedName>
</protein>
<reference evidence="9" key="1">
    <citation type="submission" date="2020-11" db="EMBL/GenBank/DDBJ databases">
        <authorList>
            <person name="Tran Van P."/>
        </authorList>
    </citation>
    <scope>NUCLEOTIDE SEQUENCE</scope>
</reference>
<dbReference type="EMBL" id="LR900600">
    <property type="protein sequence ID" value="CAD7246261.1"/>
    <property type="molecule type" value="Genomic_DNA"/>
</dbReference>
<organism evidence="9">
    <name type="scientific">Darwinula stevensoni</name>
    <dbReference type="NCBI Taxonomy" id="69355"/>
    <lineage>
        <taxon>Eukaryota</taxon>
        <taxon>Metazoa</taxon>
        <taxon>Ecdysozoa</taxon>
        <taxon>Arthropoda</taxon>
        <taxon>Crustacea</taxon>
        <taxon>Oligostraca</taxon>
        <taxon>Ostracoda</taxon>
        <taxon>Podocopa</taxon>
        <taxon>Podocopida</taxon>
        <taxon>Darwinulocopina</taxon>
        <taxon>Darwinuloidea</taxon>
        <taxon>Darwinulidae</taxon>
        <taxon>Darwinula</taxon>
    </lineage>
</organism>
<dbReference type="InterPro" id="IPR019160">
    <property type="entry name" value="Sec3_CC"/>
</dbReference>
<proteinExistence type="inferred from homology"/>
<evidence type="ECO:0000313" key="9">
    <source>
        <dbReference type="EMBL" id="CAD7246261.1"/>
    </source>
</evidence>
<evidence type="ECO:0000259" key="8">
    <source>
        <dbReference type="Pfam" id="PF20654"/>
    </source>
</evidence>
<dbReference type="GO" id="GO:0005886">
    <property type="term" value="C:plasma membrane"/>
    <property type="evidence" value="ECO:0007669"/>
    <property type="project" value="TreeGrafter"/>
</dbReference>
<dbReference type="Pfam" id="PF20654">
    <property type="entry name" value="Sec3_C-term"/>
    <property type="match status" value="1"/>
</dbReference>